<evidence type="ECO:0000313" key="2">
    <source>
        <dbReference type="EMBL" id="KAJ7218572.1"/>
    </source>
</evidence>
<sequence length="1107" mass="124852">MHRLKERWTRNKDLINYFEGVGTVFMLSYADMGHLGVAIQSFQKLLHLEGDDHPRTIAHLHFLATCLELRYQRLGNDTDLQAEIQLKRKVVDLTPAGHPDMAERLISLALPLTTRYERLGNLVDLEAALQSNKEAVELTPAGDPKRPTWLELLADSFSNRHKRLGDLDDLDTALQMLKEAVELTPVRHPMRSRRLQGLAVIFSNRYQRLGNLVDLETALQHGRESIELTPERHPDRPARLQNFAGSLSDRYQRLGDLVDLESALQMNKEAVDLTPDGHPQRPDRLQSLGMALANRYYVLGDLADLEAALQYKRNALDLTPAGRPERAEILQSLGASYAGRYHRLGDLADLEAALQYKGKAFDLTAAADLERPERLDALAMSFMDRYWRLGNLDDLEAALQSIKEAIALTPAEYPKRPQRLQTLGVILSNRYRRLRNMADLENALQKHKEAVELTPPDHSERPERLHRLAVPFADRYRQLGNLDDLEAALQNNHEAVELTPAAHPERPIRLHNLATSFADKYQRLGNLADLEAALQKHKEAVELTPAGHPQRPEMLQSLAELISSRYMELGNLNDLDEAHLTYQASFSPITSSPYLSWQAALHWAQFAKKYQPEYCIRAFTAAFNLLSELLWAGHSVSVRHKNLYWLDVEYATATAVNTCLHLKNQTAAVEFLEQGLATIFQQMLELKTEVDHLPADLAQDFGHLSLLLYTGTFTDPLDSMRVVNKRNILLKKIRTQPGSEYFLLPKPYKNLCIASHAGPIIILNSHKDSCDGIILINSSPEPVYFSLAVTLQQLKSQQTFLKQLLRHCNVRKRGTFESSRLFGRQKQFSKSTEECFSDLLSWLWIQIVQPVYNVLNAHDITQGRLWWLPTGAFTSLPLHACSLTDAFIHSYTATLGLLIESQTKRPSNTPIKLDVIGVSSTNSNGENYLKGVEQEVNEILSVVPNAESIQDEQATADAVKKQLKNCSWLHLACHGKQDLHQPTKSQLLLYESSLELEVILKTPLKNAEVVFLAACQTAMGDSKLANEFFHFGGGFIAAGFRGAVGTLWSMNDLDGPIVAKAFYSHLFQNSRKPQATDAAEALHVAVKELKKQNIPYERWIPFIHMGV</sequence>
<name>A0AAD6VPX1_9AGAR</name>
<feature type="domain" description="CHAT" evidence="1">
    <location>
        <begin position="839"/>
        <end position="1106"/>
    </location>
</feature>
<evidence type="ECO:0000313" key="3">
    <source>
        <dbReference type="Proteomes" id="UP001219525"/>
    </source>
</evidence>
<dbReference type="Gene3D" id="1.25.40.10">
    <property type="entry name" value="Tetratricopeptide repeat domain"/>
    <property type="match status" value="3"/>
</dbReference>
<dbReference type="SUPFAM" id="SSF81901">
    <property type="entry name" value="HCP-like"/>
    <property type="match status" value="1"/>
</dbReference>
<dbReference type="InterPro" id="IPR011990">
    <property type="entry name" value="TPR-like_helical_dom_sf"/>
</dbReference>
<protein>
    <submittedName>
        <fullName evidence="2">CHAT domain-containing protein</fullName>
    </submittedName>
</protein>
<dbReference type="Pfam" id="PF12770">
    <property type="entry name" value="CHAT"/>
    <property type="match status" value="1"/>
</dbReference>
<proteinExistence type="predicted"/>
<accession>A0AAD6VPX1</accession>
<dbReference type="AlphaFoldDB" id="A0AAD6VPX1"/>
<dbReference type="Proteomes" id="UP001219525">
    <property type="component" value="Unassembled WGS sequence"/>
</dbReference>
<evidence type="ECO:0000259" key="1">
    <source>
        <dbReference type="Pfam" id="PF12770"/>
    </source>
</evidence>
<dbReference type="SUPFAM" id="SSF48452">
    <property type="entry name" value="TPR-like"/>
    <property type="match status" value="1"/>
</dbReference>
<dbReference type="EMBL" id="JARJCW010000012">
    <property type="protein sequence ID" value="KAJ7218572.1"/>
    <property type="molecule type" value="Genomic_DNA"/>
</dbReference>
<gene>
    <name evidence="2" type="ORF">GGX14DRAFT_356769</name>
</gene>
<comment type="caution">
    <text evidence="2">The sequence shown here is derived from an EMBL/GenBank/DDBJ whole genome shotgun (WGS) entry which is preliminary data.</text>
</comment>
<dbReference type="PANTHER" id="PTHR19959:SF119">
    <property type="entry name" value="FUNGAL LIPASE-LIKE DOMAIN-CONTAINING PROTEIN"/>
    <property type="match status" value="1"/>
</dbReference>
<keyword evidence="3" id="KW-1185">Reference proteome</keyword>
<reference evidence="2" key="1">
    <citation type="submission" date="2023-03" db="EMBL/GenBank/DDBJ databases">
        <title>Massive genome expansion in bonnet fungi (Mycena s.s.) driven by repeated elements and novel gene families across ecological guilds.</title>
        <authorList>
            <consortium name="Lawrence Berkeley National Laboratory"/>
            <person name="Harder C.B."/>
            <person name="Miyauchi S."/>
            <person name="Viragh M."/>
            <person name="Kuo A."/>
            <person name="Thoen E."/>
            <person name="Andreopoulos B."/>
            <person name="Lu D."/>
            <person name="Skrede I."/>
            <person name="Drula E."/>
            <person name="Henrissat B."/>
            <person name="Morin E."/>
            <person name="Kohler A."/>
            <person name="Barry K."/>
            <person name="LaButti K."/>
            <person name="Morin E."/>
            <person name="Salamov A."/>
            <person name="Lipzen A."/>
            <person name="Mereny Z."/>
            <person name="Hegedus B."/>
            <person name="Baldrian P."/>
            <person name="Stursova M."/>
            <person name="Weitz H."/>
            <person name="Taylor A."/>
            <person name="Grigoriev I.V."/>
            <person name="Nagy L.G."/>
            <person name="Martin F."/>
            <person name="Kauserud H."/>
        </authorList>
    </citation>
    <scope>NUCLEOTIDE SEQUENCE</scope>
    <source>
        <strain evidence="2">9144</strain>
    </source>
</reference>
<dbReference type="InterPro" id="IPR024983">
    <property type="entry name" value="CHAT_dom"/>
</dbReference>
<dbReference type="PANTHER" id="PTHR19959">
    <property type="entry name" value="KINESIN LIGHT CHAIN"/>
    <property type="match status" value="1"/>
</dbReference>
<organism evidence="2 3">
    <name type="scientific">Mycena pura</name>
    <dbReference type="NCBI Taxonomy" id="153505"/>
    <lineage>
        <taxon>Eukaryota</taxon>
        <taxon>Fungi</taxon>
        <taxon>Dikarya</taxon>
        <taxon>Basidiomycota</taxon>
        <taxon>Agaricomycotina</taxon>
        <taxon>Agaricomycetes</taxon>
        <taxon>Agaricomycetidae</taxon>
        <taxon>Agaricales</taxon>
        <taxon>Marasmiineae</taxon>
        <taxon>Mycenaceae</taxon>
        <taxon>Mycena</taxon>
    </lineage>
</organism>